<evidence type="ECO:0000313" key="2">
    <source>
        <dbReference type="EMBL" id="KAF1944293.1"/>
    </source>
</evidence>
<gene>
    <name evidence="2" type="ORF">EJ02DRAFT_482601</name>
</gene>
<feature type="compositionally biased region" description="Basic residues" evidence="1">
    <location>
        <begin position="1"/>
        <end position="14"/>
    </location>
</feature>
<sequence>MMTRRQPIRTHIMTHRSPLPPNARLQQDTRMSNVNAGRGRHSLIDRQPVIPSGKNNGEPPGSIVSRKAPVTRGIPAVAMKEMDSVGLSDWMLTSPEAPGASEGLPTAHEALEVPSGFKRSFSSITRPPTQPTSPPSRAEQRWHAGGRLAWRIEHVAWATAAGPWTPRY</sequence>
<proteinExistence type="predicted"/>
<protein>
    <submittedName>
        <fullName evidence="2">Uncharacterized protein</fullName>
    </submittedName>
</protein>
<dbReference type="Proteomes" id="UP000800038">
    <property type="component" value="Unassembled WGS sequence"/>
</dbReference>
<evidence type="ECO:0000313" key="3">
    <source>
        <dbReference type="Proteomes" id="UP000800038"/>
    </source>
</evidence>
<reference evidence="2" key="1">
    <citation type="journal article" date="2020" name="Stud. Mycol.">
        <title>101 Dothideomycetes genomes: a test case for predicting lifestyles and emergence of pathogens.</title>
        <authorList>
            <person name="Haridas S."/>
            <person name="Albert R."/>
            <person name="Binder M."/>
            <person name="Bloem J."/>
            <person name="Labutti K."/>
            <person name="Salamov A."/>
            <person name="Andreopoulos B."/>
            <person name="Baker S."/>
            <person name="Barry K."/>
            <person name="Bills G."/>
            <person name="Bluhm B."/>
            <person name="Cannon C."/>
            <person name="Castanera R."/>
            <person name="Culley D."/>
            <person name="Daum C."/>
            <person name="Ezra D."/>
            <person name="Gonzalez J."/>
            <person name="Henrissat B."/>
            <person name="Kuo A."/>
            <person name="Liang C."/>
            <person name="Lipzen A."/>
            <person name="Lutzoni F."/>
            <person name="Magnuson J."/>
            <person name="Mondo S."/>
            <person name="Nolan M."/>
            <person name="Ohm R."/>
            <person name="Pangilinan J."/>
            <person name="Park H.-J."/>
            <person name="Ramirez L."/>
            <person name="Alfaro M."/>
            <person name="Sun H."/>
            <person name="Tritt A."/>
            <person name="Yoshinaga Y."/>
            <person name="Zwiers L.-H."/>
            <person name="Turgeon B."/>
            <person name="Goodwin S."/>
            <person name="Spatafora J."/>
            <person name="Crous P."/>
            <person name="Grigoriev I."/>
        </authorList>
    </citation>
    <scope>NUCLEOTIDE SEQUENCE</scope>
    <source>
        <strain evidence="2">CBS 161.51</strain>
    </source>
</reference>
<accession>A0A6A5SVP5</accession>
<name>A0A6A5SVP5_9PLEO</name>
<organism evidence="2 3">
    <name type="scientific">Clathrospora elynae</name>
    <dbReference type="NCBI Taxonomy" id="706981"/>
    <lineage>
        <taxon>Eukaryota</taxon>
        <taxon>Fungi</taxon>
        <taxon>Dikarya</taxon>
        <taxon>Ascomycota</taxon>
        <taxon>Pezizomycotina</taxon>
        <taxon>Dothideomycetes</taxon>
        <taxon>Pleosporomycetidae</taxon>
        <taxon>Pleosporales</taxon>
        <taxon>Diademaceae</taxon>
        <taxon>Clathrospora</taxon>
    </lineage>
</organism>
<dbReference type="EMBL" id="ML976018">
    <property type="protein sequence ID" value="KAF1944293.1"/>
    <property type="molecule type" value="Genomic_DNA"/>
</dbReference>
<feature type="region of interest" description="Disordered" evidence="1">
    <location>
        <begin position="118"/>
        <end position="141"/>
    </location>
</feature>
<feature type="region of interest" description="Disordered" evidence="1">
    <location>
        <begin position="1"/>
        <end position="25"/>
    </location>
</feature>
<evidence type="ECO:0000256" key="1">
    <source>
        <dbReference type="SAM" id="MobiDB-lite"/>
    </source>
</evidence>
<feature type="region of interest" description="Disordered" evidence="1">
    <location>
        <begin position="46"/>
        <end position="68"/>
    </location>
</feature>
<dbReference type="AlphaFoldDB" id="A0A6A5SVP5"/>
<keyword evidence="3" id="KW-1185">Reference proteome</keyword>